<dbReference type="InterPro" id="IPR036576">
    <property type="entry name" value="WRKY_dom_sf"/>
</dbReference>
<evidence type="ECO:0000256" key="4">
    <source>
        <dbReference type="ARBA" id="ARBA00023163"/>
    </source>
</evidence>
<keyword evidence="3" id="KW-0238">DNA-binding</keyword>
<feature type="region of interest" description="Disordered" evidence="6">
    <location>
        <begin position="649"/>
        <end position="694"/>
    </location>
</feature>
<dbReference type="GO" id="GO:0005634">
    <property type="term" value="C:nucleus"/>
    <property type="evidence" value="ECO:0007669"/>
    <property type="project" value="UniProtKB-SubCell"/>
</dbReference>
<evidence type="ECO:0000256" key="2">
    <source>
        <dbReference type="ARBA" id="ARBA00023015"/>
    </source>
</evidence>
<evidence type="ECO:0000256" key="1">
    <source>
        <dbReference type="ARBA" id="ARBA00004123"/>
    </source>
</evidence>
<feature type="region of interest" description="Disordered" evidence="6">
    <location>
        <begin position="393"/>
        <end position="422"/>
    </location>
</feature>
<keyword evidence="2" id="KW-0805">Transcription regulation</keyword>
<dbReference type="GO" id="GO:0003700">
    <property type="term" value="F:DNA-binding transcription factor activity"/>
    <property type="evidence" value="ECO:0007669"/>
    <property type="project" value="InterPro"/>
</dbReference>
<feature type="compositionally biased region" description="Low complexity" evidence="6">
    <location>
        <begin position="288"/>
        <end position="303"/>
    </location>
</feature>
<feature type="region of interest" description="Disordered" evidence="6">
    <location>
        <begin position="312"/>
        <end position="345"/>
    </location>
</feature>
<dbReference type="AlphaFoldDB" id="A0A9D4ZLK5"/>
<organism evidence="8 9">
    <name type="scientific">Adiantum capillus-veneris</name>
    <name type="common">Maidenhair fern</name>
    <dbReference type="NCBI Taxonomy" id="13818"/>
    <lineage>
        <taxon>Eukaryota</taxon>
        <taxon>Viridiplantae</taxon>
        <taxon>Streptophyta</taxon>
        <taxon>Embryophyta</taxon>
        <taxon>Tracheophyta</taxon>
        <taxon>Polypodiopsida</taxon>
        <taxon>Polypodiidae</taxon>
        <taxon>Polypodiales</taxon>
        <taxon>Pteridineae</taxon>
        <taxon>Pteridaceae</taxon>
        <taxon>Vittarioideae</taxon>
        <taxon>Adiantum</taxon>
    </lineage>
</organism>
<feature type="compositionally biased region" description="Gly residues" evidence="6">
    <location>
        <begin position="400"/>
        <end position="418"/>
    </location>
</feature>
<dbReference type="GO" id="GO:0043565">
    <property type="term" value="F:sequence-specific DNA binding"/>
    <property type="evidence" value="ECO:0007669"/>
    <property type="project" value="InterPro"/>
</dbReference>
<dbReference type="InterPro" id="IPR044810">
    <property type="entry name" value="WRKY_plant"/>
</dbReference>
<evidence type="ECO:0000313" key="9">
    <source>
        <dbReference type="Proteomes" id="UP000886520"/>
    </source>
</evidence>
<dbReference type="OrthoDB" id="771376at2759"/>
<dbReference type="FunFam" id="2.20.25.80:FF:000003">
    <property type="entry name" value="WRKY transcription factor 57"/>
    <property type="match status" value="1"/>
</dbReference>
<feature type="region of interest" description="Disordered" evidence="6">
    <location>
        <begin position="26"/>
        <end position="50"/>
    </location>
</feature>
<dbReference type="PROSITE" id="PS50811">
    <property type="entry name" value="WRKY"/>
    <property type="match status" value="1"/>
</dbReference>
<comment type="caution">
    <text evidence="8">The sequence shown here is derived from an EMBL/GenBank/DDBJ whole genome shotgun (WGS) entry which is preliminary data.</text>
</comment>
<dbReference type="EMBL" id="JABFUD020000006">
    <property type="protein sequence ID" value="KAI5078277.1"/>
    <property type="molecule type" value="Genomic_DNA"/>
</dbReference>
<dbReference type="PANTHER" id="PTHR31221:SF334">
    <property type="entry name" value="WRKY TRANSCRIPTION FACTOR 57-RELATED"/>
    <property type="match status" value="1"/>
</dbReference>
<name>A0A9D4ZLK5_ADICA</name>
<feature type="region of interest" description="Disordered" evidence="6">
    <location>
        <begin position="538"/>
        <end position="587"/>
    </location>
</feature>
<dbReference type="SUPFAM" id="SSF118290">
    <property type="entry name" value="WRKY DNA-binding domain"/>
    <property type="match status" value="1"/>
</dbReference>
<sequence length="694" mass="74000">MEAAANPAHHATRDIVRADDHHQAAAAAASTFTSSSTQSPYSAVSSSSPSSRADCLYSSSVPLSAASFAAAAAASPLINFTSSANYPRLPPFNPSFFNPSMESLLSPSPCYPYPSSSAGGPDQLFWQTFMNLHSHHDQKASLASTASIFEPSNLSMLLPSSCSASRVDFIDPGNFESGFSSFSQCLQEGMNMDSLHYNNLFFRQLGGSNNILQDGNDVGAIQMNDDPLPSLSSASLSQSFGYNAEKSPLMLSSPKSVSSINAGGMAASTSHAAVMRPELRPQLGAHLPSQPISSSITTVSITPESETGIAIRADKEAPSTVPGTPVSSISNSLSSDGGGGQQEEQDTRIMREAGEAAANYITRVKRELQEVEVEEEQEEGDGIAAHVDMEDCGEKKRPGIKGGGGGGRMSVKGGGGGPIKKKKRVREARVALITKSEVEHLEDGFRWRKYGQKAVKNSPYPRSYYRCTNGKCSVKKRVERSFEDPSMVITTYEGQHNHHSPALLRGSAELMLAAAGGGSSHHSLFLDTMQQAAALDHHNPHFLNPPSSPSSTSTTAPHIIESGEHHPSNSHHHHYHQQPAQFSGFPSMSALPNLSNFPLASTSSRGRTVCDLPMHQDNSKMHKLLPLAVASQQMPTNLLQSVRRAPAARAASTATLRPPLPAPLVESYPTSAQESHTSDQGLLEDMVSFGARNN</sequence>
<dbReference type="Pfam" id="PF03106">
    <property type="entry name" value="WRKY"/>
    <property type="match status" value="1"/>
</dbReference>
<proteinExistence type="predicted"/>
<dbReference type="InterPro" id="IPR003657">
    <property type="entry name" value="WRKY_dom"/>
</dbReference>
<dbReference type="SMART" id="SM00774">
    <property type="entry name" value="WRKY"/>
    <property type="match status" value="1"/>
</dbReference>
<comment type="subcellular location">
    <subcellularLocation>
        <location evidence="1">Nucleus</location>
    </subcellularLocation>
</comment>
<dbReference type="Gene3D" id="2.20.25.80">
    <property type="entry name" value="WRKY domain"/>
    <property type="match status" value="1"/>
</dbReference>
<keyword evidence="4" id="KW-0804">Transcription</keyword>
<gene>
    <name evidence="8" type="ORF">GOP47_0005948</name>
</gene>
<evidence type="ECO:0000256" key="6">
    <source>
        <dbReference type="SAM" id="MobiDB-lite"/>
    </source>
</evidence>
<accession>A0A9D4ZLK5</accession>
<dbReference type="Proteomes" id="UP000886520">
    <property type="component" value="Chromosome 6"/>
</dbReference>
<dbReference type="PANTHER" id="PTHR31221">
    <property type="entry name" value="WRKY TRANSCRIPTION FACTOR PROTEIN 1-RELATED"/>
    <property type="match status" value="1"/>
</dbReference>
<keyword evidence="9" id="KW-1185">Reference proteome</keyword>
<evidence type="ECO:0000256" key="3">
    <source>
        <dbReference type="ARBA" id="ARBA00023125"/>
    </source>
</evidence>
<protein>
    <recommendedName>
        <fullName evidence="7">WRKY domain-containing protein</fullName>
    </recommendedName>
</protein>
<reference evidence="8" key="1">
    <citation type="submission" date="2021-01" db="EMBL/GenBank/DDBJ databases">
        <title>Adiantum capillus-veneris genome.</title>
        <authorList>
            <person name="Fang Y."/>
            <person name="Liao Q."/>
        </authorList>
    </citation>
    <scope>NUCLEOTIDE SEQUENCE</scope>
    <source>
        <strain evidence="8">H3</strain>
        <tissue evidence="8">Leaf</tissue>
    </source>
</reference>
<feature type="compositionally biased region" description="Polar residues" evidence="6">
    <location>
        <begin position="668"/>
        <end position="680"/>
    </location>
</feature>
<feature type="region of interest" description="Disordered" evidence="6">
    <location>
        <begin position="284"/>
        <end position="303"/>
    </location>
</feature>
<keyword evidence="5" id="KW-0539">Nucleus</keyword>
<evidence type="ECO:0000259" key="7">
    <source>
        <dbReference type="PROSITE" id="PS50811"/>
    </source>
</evidence>
<evidence type="ECO:0000256" key="5">
    <source>
        <dbReference type="ARBA" id="ARBA00023242"/>
    </source>
</evidence>
<evidence type="ECO:0000313" key="8">
    <source>
        <dbReference type="EMBL" id="KAI5078277.1"/>
    </source>
</evidence>
<feature type="domain" description="WRKY" evidence="7">
    <location>
        <begin position="436"/>
        <end position="501"/>
    </location>
</feature>